<evidence type="ECO:0000313" key="1">
    <source>
        <dbReference type="EMBL" id="BBD49896.1"/>
    </source>
</evidence>
<sequence length="43" mass="5144">MVLLNLDGYIAQRKKIQERKALELHLNLDPRLQLFFGTTRSRF</sequence>
<organism evidence="1">
    <name type="scientific">Alteromonadaceae bacterium PE-TB08W</name>
    <dbReference type="NCBI Taxonomy" id="1199097"/>
    <lineage>
        <taxon>Bacteria</taxon>
        <taxon>Pseudomonadati</taxon>
        <taxon>Pseudomonadota</taxon>
        <taxon>Gammaproteobacteria</taxon>
        <taxon>Alteromonadales</taxon>
        <taxon>Alteromonadaceae</taxon>
    </lineage>
</organism>
<reference evidence="1" key="1">
    <citation type="journal article" date="2019" name="Microbes Environ.">
        <title>Genetic and Physiological Characteristics of a Novel Marine Propylene-Assimilating Halieaceae Bacterium Isolated from Seawater and the Diversity of Its Alkene and Epoxide Metabolism Genes.</title>
        <authorList>
            <person name="Suzuki T."/>
            <person name="Yazawa T."/>
            <person name="Morishita N."/>
            <person name="Maruyama A."/>
            <person name="Fuse H."/>
        </authorList>
    </citation>
    <scope>NUCLEOTIDE SEQUENCE</scope>
    <source>
        <strain evidence="1">PE-TB08W</strain>
    </source>
</reference>
<dbReference type="AlphaFoldDB" id="A0A3G9E4T5"/>
<protein>
    <submittedName>
        <fullName evidence="1">Uncharacterized protein</fullName>
    </submittedName>
</protein>
<name>A0A3G9E4T5_9ALTE</name>
<accession>A0A3G9E4T5</accession>
<dbReference type="EMBL" id="AB728560">
    <property type="protein sequence ID" value="BBD49896.1"/>
    <property type="molecule type" value="Genomic_DNA"/>
</dbReference>
<proteinExistence type="predicted"/>